<dbReference type="InterPro" id="IPR011249">
    <property type="entry name" value="Metalloenz_LuxS/M16"/>
</dbReference>
<dbReference type="InterPro" id="IPR011765">
    <property type="entry name" value="Pept_M16_N"/>
</dbReference>
<dbReference type="InterPro" id="IPR007863">
    <property type="entry name" value="Peptidase_M16_C"/>
</dbReference>
<feature type="chain" id="PRO_5046566202" evidence="1">
    <location>
        <begin position="22"/>
        <end position="439"/>
    </location>
</feature>
<accession>A0ABY8LF71</accession>
<feature type="domain" description="Peptidase M16 N-terminal" evidence="2">
    <location>
        <begin position="40"/>
        <end position="179"/>
    </location>
</feature>
<dbReference type="RefSeq" id="WP_279966781.1">
    <property type="nucleotide sequence ID" value="NZ_CP122537.1"/>
</dbReference>
<dbReference type="EMBL" id="CP122537">
    <property type="protein sequence ID" value="WGH79816.1"/>
    <property type="molecule type" value="Genomic_DNA"/>
</dbReference>
<keyword evidence="5" id="KW-1185">Reference proteome</keyword>
<dbReference type="Gene3D" id="3.30.830.10">
    <property type="entry name" value="Metalloenzyme, LuxS/M16 peptidase-like"/>
    <property type="match status" value="2"/>
</dbReference>
<dbReference type="PANTHER" id="PTHR11851">
    <property type="entry name" value="METALLOPROTEASE"/>
    <property type="match status" value="1"/>
</dbReference>
<evidence type="ECO:0000313" key="4">
    <source>
        <dbReference type="EMBL" id="WGH79816.1"/>
    </source>
</evidence>
<dbReference type="Pfam" id="PF00675">
    <property type="entry name" value="Peptidase_M16"/>
    <property type="match status" value="1"/>
</dbReference>
<feature type="signal peptide" evidence="1">
    <location>
        <begin position="1"/>
        <end position="21"/>
    </location>
</feature>
<evidence type="ECO:0000313" key="5">
    <source>
        <dbReference type="Proteomes" id="UP001243420"/>
    </source>
</evidence>
<dbReference type="SUPFAM" id="SSF63411">
    <property type="entry name" value="LuxS/MPP-like metallohydrolase"/>
    <property type="match status" value="2"/>
</dbReference>
<dbReference type="PANTHER" id="PTHR11851:SF224">
    <property type="entry name" value="PROCESSING PROTEASE"/>
    <property type="match status" value="1"/>
</dbReference>
<dbReference type="Pfam" id="PF05193">
    <property type="entry name" value="Peptidase_M16_C"/>
    <property type="match status" value="1"/>
</dbReference>
<dbReference type="InterPro" id="IPR050361">
    <property type="entry name" value="MPP/UQCRC_Complex"/>
</dbReference>
<sequence>MSCLRPLTLAAFLAAPLPALAAVEIQEVTSPGGITAWLVEEPSIPFVAIDLRFEGGASLDLPGKRGATNLMTATLEEGAGDRDARQFAEAVEDIAARFSFDASADAVSIGAEFLTETRADAVSLLRDALTRPLFAEADVDRVREQVLANIAADANDPDAIASRTLAALSFPEHPYGSPMDGTVETVSSLTPDDLRAAHRNALTRDRLFVGVTGDITAAELGPLLDDLLAGLPETGGPELGPAENMAEGGVTVVDFPVPQSSVIFGHEGIGFDDPDYFAAYILNHILGGAGFEARLMEEVREKRGLTYGIGTYLAARDHAAQLLGQFSSSNDKAAQAVEIVRAEWARMAAEGVTETELAEAKTYLTGAYPLRFDGNSRIAGILVGMQSLGLPIDYIATRNDRIEAVTQDEIARVAARILQPDALHFVVVGRPEGLETTGF</sequence>
<keyword evidence="1" id="KW-0732">Signal</keyword>
<dbReference type="Proteomes" id="UP001243420">
    <property type="component" value="Chromosome"/>
</dbReference>
<protein>
    <submittedName>
        <fullName evidence="4">Pitrilysin family protein</fullName>
    </submittedName>
</protein>
<evidence type="ECO:0000259" key="2">
    <source>
        <dbReference type="Pfam" id="PF00675"/>
    </source>
</evidence>
<organism evidence="4 5">
    <name type="scientific">Jannaschia ovalis</name>
    <dbReference type="NCBI Taxonomy" id="3038773"/>
    <lineage>
        <taxon>Bacteria</taxon>
        <taxon>Pseudomonadati</taxon>
        <taxon>Pseudomonadota</taxon>
        <taxon>Alphaproteobacteria</taxon>
        <taxon>Rhodobacterales</taxon>
        <taxon>Roseobacteraceae</taxon>
        <taxon>Jannaschia</taxon>
    </lineage>
</organism>
<evidence type="ECO:0000259" key="3">
    <source>
        <dbReference type="Pfam" id="PF05193"/>
    </source>
</evidence>
<evidence type="ECO:0000256" key="1">
    <source>
        <dbReference type="SAM" id="SignalP"/>
    </source>
</evidence>
<reference evidence="4 5" key="1">
    <citation type="submission" date="2023-04" db="EMBL/GenBank/DDBJ databases">
        <title>Jannaschia ovalis sp. nov., a marine bacterium isolated from sea tidal flat.</title>
        <authorList>
            <person name="Kwon D.Y."/>
            <person name="Kim J.-J."/>
        </authorList>
    </citation>
    <scope>NUCLEOTIDE SEQUENCE [LARGE SCALE GENOMIC DNA]</scope>
    <source>
        <strain evidence="4 5">GRR-S6-38</strain>
    </source>
</reference>
<feature type="domain" description="Peptidase M16 C-terminal" evidence="3">
    <location>
        <begin position="188"/>
        <end position="363"/>
    </location>
</feature>
<name>A0ABY8LF71_9RHOB</name>
<proteinExistence type="predicted"/>
<gene>
    <name evidence="4" type="ORF">P8627_06020</name>
</gene>